<dbReference type="Proteomes" id="UP001215598">
    <property type="component" value="Unassembled WGS sequence"/>
</dbReference>
<feature type="region of interest" description="Disordered" evidence="1">
    <location>
        <begin position="224"/>
        <end position="267"/>
    </location>
</feature>
<evidence type="ECO:0000256" key="1">
    <source>
        <dbReference type="SAM" id="MobiDB-lite"/>
    </source>
</evidence>
<accession>A0AAD7H819</accession>
<organism evidence="2 3">
    <name type="scientific">Mycena metata</name>
    <dbReference type="NCBI Taxonomy" id="1033252"/>
    <lineage>
        <taxon>Eukaryota</taxon>
        <taxon>Fungi</taxon>
        <taxon>Dikarya</taxon>
        <taxon>Basidiomycota</taxon>
        <taxon>Agaricomycotina</taxon>
        <taxon>Agaricomycetes</taxon>
        <taxon>Agaricomycetidae</taxon>
        <taxon>Agaricales</taxon>
        <taxon>Marasmiineae</taxon>
        <taxon>Mycenaceae</taxon>
        <taxon>Mycena</taxon>
    </lineage>
</organism>
<dbReference type="EMBL" id="JARKIB010000335">
    <property type="protein sequence ID" value="KAJ7713799.1"/>
    <property type="molecule type" value="Genomic_DNA"/>
</dbReference>
<comment type="caution">
    <text evidence="2">The sequence shown here is derived from an EMBL/GenBank/DDBJ whole genome shotgun (WGS) entry which is preliminary data.</text>
</comment>
<evidence type="ECO:0000313" key="3">
    <source>
        <dbReference type="Proteomes" id="UP001215598"/>
    </source>
</evidence>
<keyword evidence="3" id="KW-1185">Reference proteome</keyword>
<dbReference type="AlphaFoldDB" id="A0AAD7H819"/>
<name>A0AAD7H819_9AGAR</name>
<evidence type="ECO:0000313" key="2">
    <source>
        <dbReference type="EMBL" id="KAJ7713799.1"/>
    </source>
</evidence>
<sequence length="267" mass="29689">MASVAGFKIPSPWDRNSPHFDGKSASSLKKFLRHCKTIVEDGGVKVDDQKSKFLEYLDDDDIRDQWESFESFKPASSLENWIDEIKSTFPELQDDEVGSLSKLTRLIREHKGMERSEYGKIKRFNTAYLVEAKKLRQEPTVLPDNALVEMYLETLESGFAQEVRVNMTQMKLLATRLPGLTTPTPAPTVPKVKRRGEIPLEDVLNTAETIAEHFGGTGLQVNFEAGGRGPSGRVSIRDSNPEGPIGQSGEALQGNSCEDGSQLEAKF</sequence>
<reference evidence="2" key="1">
    <citation type="submission" date="2023-03" db="EMBL/GenBank/DDBJ databases">
        <title>Massive genome expansion in bonnet fungi (Mycena s.s.) driven by repeated elements and novel gene families across ecological guilds.</title>
        <authorList>
            <consortium name="Lawrence Berkeley National Laboratory"/>
            <person name="Harder C.B."/>
            <person name="Miyauchi S."/>
            <person name="Viragh M."/>
            <person name="Kuo A."/>
            <person name="Thoen E."/>
            <person name="Andreopoulos B."/>
            <person name="Lu D."/>
            <person name="Skrede I."/>
            <person name="Drula E."/>
            <person name="Henrissat B."/>
            <person name="Morin E."/>
            <person name="Kohler A."/>
            <person name="Barry K."/>
            <person name="LaButti K."/>
            <person name="Morin E."/>
            <person name="Salamov A."/>
            <person name="Lipzen A."/>
            <person name="Mereny Z."/>
            <person name="Hegedus B."/>
            <person name="Baldrian P."/>
            <person name="Stursova M."/>
            <person name="Weitz H."/>
            <person name="Taylor A."/>
            <person name="Grigoriev I.V."/>
            <person name="Nagy L.G."/>
            <person name="Martin F."/>
            <person name="Kauserud H."/>
        </authorList>
    </citation>
    <scope>NUCLEOTIDE SEQUENCE</scope>
    <source>
        <strain evidence="2">CBHHK182m</strain>
    </source>
</reference>
<feature type="region of interest" description="Disordered" evidence="1">
    <location>
        <begin position="1"/>
        <end position="24"/>
    </location>
</feature>
<gene>
    <name evidence="2" type="ORF">B0H16DRAFT_1478376</name>
</gene>
<protein>
    <submittedName>
        <fullName evidence="2">Uncharacterized protein</fullName>
    </submittedName>
</protein>
<proteinExistence type="predicted"/>